<protein>
    <submittedName>
        <fullName evidence="1">Uncharacterized protein</fullName>
    </submittedName>
</protein>
<dbReference type="EMBL" id="CP047423">
    <property type="protein sequence ID" value="QPD04917.1"/>
    <property type="molecule type" value="Genomic_DNA"/>
</dbReference>
<sequence length="82" mass="9346">MNADQEKESDEIDEATLLEVDEDEDALELMDGRRLKISPRDMPTALLWLPTATLEIRETGDGMFDLLVKLQGTEQVIRARWG</sequence>
<accession>A0A7S8FFG9</accession>
<dbReference type="AlphaFoldDB" id="A0A7S8FFG9"/>
<evidence type="ECO:0000313" key="1">
    <source>
        <dbReference type="EMBL" id="QPD04917.1"/>
    </source>
</evidence>
<gene>
    <name evidence="1" type="ORF">Nkreftii_002691</name>
</gene>
<name>A0A7S8FFG9_9BACT</name>
<organism evidence="1 2">
    <name type="scientific">Candidatus Nitrospira kreftii</name>
    <dbReference type="NCBI Taxonomy" id="2652173"/>
    <lineage>
        <taxon>Bacteria</taxon>
        <taxon>Pseudomonadati</taxon>
        <taxon>Nitrospirota</taxon>
        <taxon>Nitrospiria</taxon>
        <taxon>Nitrospirales</taxon>
        <taxon>Nitrospiraceae</taxon>
        <taxon>Nitrospira</taxon>
    </lineage>
</organism>
<evidence type="ECO:0000313" key="2">
    <source>
        <dbReference type="Proteomes" id="UP000593737"/>
    </source>
</evidence>
<dbReference type="KEGG" id="nkf:Nkreftii_002691"/>
<reference evidence="1 2" key="1">
    <citation type="journal article" date="2020" name="ISME J.">
        <title>Enrichment and physiological characterization of a novel comammox Nitrospira indicates ammonium inhibition of complete nitrification.</title>
        <authorList>
            <person name="Sakoula D."/>
            <person name="Koch H."/>
            <person name="Frank J."/>
            <person name="Jetten M.S.M."/>
            <person name="van Kessel M.A.H.J."/>
            <person name="Lucker S."/>
        </authorList>
    </citation>
    <scope>NUCLEOTIDE SEQUENCE [LARGE SCALE GENOMIC DNA]</scope>
    <source>
        <strain evidence="1">Comreactor17</strain>
    </source>
</reference>
<proteinExistence type="predicted"/>
<dbReference type="Proteomes" id="UP000593737">
    <property type="component" value="Chromosome"/>
</dbReference>